<dbReference type="InterPro" id="IPR042468">
    <property type="entry name" value="Peptidase_C65_otubain_sub1"/>
</dbReference>
<dbReference type="InterPro" id="IPR038765">
    <property type="entry name" value="Papain-like_cys_pep_sf"/>
</dbReference>
<dbReference type="GO" id="GO:0004843">
    <property type="term" value="F:cysteine-type deubiquitinase activity"/>
    <property type="evidence" value="ECO:0007669"/>
    <property type="project" value="UniProtKB-EC"/>
</dbReference>
<dbReference type="Pfam" id="PF10275">
    <property type="entry name" value="Peptidase_C65"/>
    <property type="match status" value="1"/>
</dbReference>
<dbReference type="InterPro" id="IPR019400">
    <property type="entry name" value="Peptidase_C65_otubain"/>
</dbReference>
<dbReference type="GO" id="GO:0005634">
    <property type="term" value="C:nucleus"/>
    <property type="evidence" value="ECO:0007669"/>
    <property type="project" value="TreeGrafter"/>
</dbReference>
<evidence type="ECO:0000256" key="3">
    <source>
        <dbReference type="ARBA" id="ARBA00012759"/>
    </source>
</evidence>
<dbReference type="InterPro" id="IPR042467">
    <property type="entry name" value="Peptidase_C65_otubain_sub2"/>
</dbReference>
<dbReference type="EMBL" id="AP019297">
    <property type="protein sequence ID" value="BBG93812.1"/>
    <property type="molecule type" value="Genomic_DNA"/>
</dbReference>
<sequence>MKVSYSTSNSIPDPVITRRCSLPKTMQNRDGVQVDGEVESATSVPTPEFDENHSRPWQLNINQAALSCWRKSRFLVNNMLPFAEHGEMGTASFAEHILESQDQSEVDRIKANVEQCRKTLQSLGYADFTFEDFFALFLEQLDSVLQGNEASISHDELILRSRDQSVSDYVVMFFRFVTSGEIRKRAEFFEPFILGLTNATVEQFCKSSVEPMGEESDHVHITALSDALGVPIRVVYLDRSSCDTGGVSVNHHDFVPARSDLPNASGCSEKAIGNVRVSDRDKMNVLAKSCKGQSSLLVGECNFVLKC</sequence>
<evidence type="ECO:0000256" key="7">
    <source>
        <dbReference type="ARBA" id="ARBA00022807"/>
    </source>
</evidence>
<dbReference type="GO" id="GO:0043130">
    <property type="term" value="F:ubiquitin binding"/>
    <property type="evidence" value="ECO:0007669"/>
    <property type="project" value="TreeGrafter"/>
</dbReference>
<dbReference type="Gene3D" id="3.30.200.60">
    <property type="entry name" value="Peptidase C65 Otubain, subdomain 1"/>
    <property type="match status" value="1"/>
</dbReference>
<name>A0A4Y1QPL1_PRUDU</name>
<evidence type="ECO:0000256" key="1">
    <source>
        <dbReference type="ARBA" id="ARBA00000707"/>
    </source>
</evidence>
<accession>A0A4Y1QPL1</accession>
<dbReference type="PANTHER" id="PTHR12931:SF15">
    <property type="entry name" value="UBIQUITIN THIOESTERASE OTUBAIN-LIKE"/>
    <property type="match status" value="1"/>
</dbReference>
<evidence type="ECO:0000256" key="5">
    <source>
        <dbReference type="ARBA" id="ARBA00022786"/>
    </source>
</evidence>
<dbReference type="Gene3D" id="1.20.1300.20">
    <property type="entry name" value="Peptidase C65 Otubain, subdomain 2"/>
    <property type="match status" value="1"/>
</dbReference>
<dbReference type="SUPFAM" id="SSF54001">
    <property type="entry name" value="Cysteine proteinases"/>
    <property type="match status" value="1"/>
</dbReference>
<evidence type="ECO:0000313" key="8">
    <source>
        <dbReference type="EMBL" id="BBG93812.1"/>
    </source>
</evidence>
<dbReference type="GO" id="GO:0071108">
    <property type="term" value="P:protein K48-linked deubiquitination"/>
    <property type="evidence" value="ECO:0007669"/>
    <property type="project" value="TreeGrafter"/>
</dbReference>
<keyword evidence="4" id="KW-0645">Protease</keyword>
<comment type="similarity">
    <text evidence="2">Belongs to the peptidase C65 family.</text>
</comment>
<keyword evidence="6" id="KW-0378">Hydrolase</keyword>
<gene>
    <name evidence="8" type="ORF">Prudu_001934</name>
</gene>
<dbReference type="EC" id="3.4.19.12" evidence="3"/>
<dbReference type="PANTHER" id="PTHR12931">
    <property type="entry name" value="UBIQUITIN THIOLESTERASE PROTEIN OTUB"/>
    <property type="match status" value="1"/>
</dbReference>
<evidence type="ECO:0000256" key="2">
    <source>
        <dbReference type="ARBA" id="ARBA00006579"/>
    </source>
</evidence>
<organism evidence="8">
    <name type="scientific">Prunus dulcis</name>
    <name type="common">Almond</name>
    <name type="synonym">Amygdalus dulcis</name>
    <dbReference type="NCBI Taxonomy" id="3755"/>
    <lineage>
        <taxon>Eukaryota</taxon>
        <taxon>Viridiplantae</taxon>
        <taxon>Streptophyta</taxon>
        <taxon>Embryophyta</taxon>
        <taxon>Tracheophyta</taxon>
        <taxon>Spermatophyta</taxon>
        <taxon>Magnoliopsida</taxon>
        <taxon>eudicotyledons</taxon>
        <taxon>Gunneridae</taxon>
        <taxon>Pentapetalae</taxon>
        <taxon>rosids</taxon>
        <taxon>fabids</taxon>
        <taxon>Rosales</taxon>
        <taxon>Rosaceae</taxon>
        <taxon>Amygdaloideae</taxon>
        <taxon>Amygdaleae</taxon>
        <taxon>Prunus</taxon>
    </lineage>
</organism>
<evidence type="ECO:0000256" key="6">
    <source>
        <dbReference type="ARBA" id="ARBA00022801"/>
    </source>
</evidence>
<comment type="catalytic activity">
    <reaction evidence="1">
        <text>Thiol-dependent hydrolysis of ester, thioester, amide, peptide and isopeptide bonds formed by the C-terminal Gly of ubiquitin (a 76-residue protein attached to proteins as an intracellular targeting signal).</text>
        <dbReference type="EC" id="3.4.19.12"/>
    </reaction>
</comment>
<proteinExistence type="inferred from homology"/>
<dbReference type="AlphaFoldDB" id="A0A4Y1QPL1"/>
<reference evidence="8" key="1">
    <citation type="journal article" date="2019" name="Science">
        <title>Mutation of a bHLH transcription factor allowed almond domestication.</title>
        <authorList>
            <person name="Sanchez-Perez R."/>
            <person name="Pavan S."/>
            <person name="Mazzeo R."/>
            <person name="Moldovan C."/>
            <person name="Aiese Cigliano R."/>
            <person name="Del Cueto J."/>
            <person name="Ricciardi F."/>
            <person name="Lotti C."/>
            <person name="Ricciardi L."/>
            <person name="Dicenta F."/>
            <person name="Lopez-Marques R.L."/>
            <person name="Lindberg Moller B."/>
        </authorList>
    </citation>
    <scope>NUCLEOTIDE SEQUENCE</scope>
</reference>
<evidence type="ECO:0000256" key="4">
    <source>
        <dbReference type="ARBA" id="ARBA00022670"/>
    </source>
</evidence>
<keyword evidence="7" id="KW-0788">Thiol protease</keyword>
<dbReference type="FunFam" id="1.20.1300.20:FF:000001">
    <property type="entry name" value="Ubiquitin thioesterase OTUB1"/>
    <property type="match status" value="1"/>
</dbReference>
<keyword evidence="5" id="KW-0833">Ubl conjugation pathway</keyword>
<protein>
    <recommendedName>
        <fullName evidence="3">ubiquitinyl hydrolase 1</fullName>
        <ecNumber evidence="3">3.4.19.12</ecNumber>
    </recommendedName>
</protein>
<dbReference type="GO" id="GO:0006508">
    <property type="term" value="P:proteolysis"/>
    <property type="evidence" value="ECO:0007669"/>
    <property type="project" value="UniProtKB-KW"/>
</dbReference>